<comment type="similarity">
    <text evidence="1 3">Belongs to the TPP enzyme family.</text>
</comment>
<dbReference type="InterPro" id="IPR045229">
    <property type="entry name" value="TPP_enz"/>
</dbReference>
<proteinExistence type="inferred from homology"/>
<organism evidence="7 8">
    <name type="scientific">Umezawaea endophytica</name>
    <dbReference type="NCBI Taxonomy" id="1654476"/>
    <lineage>
        <taxon>Bacteria</taxon>
        <taxon>Bacillati</taxon>
        <taxon>Actinomycetota</taxon>
        <taxon>Actinomycetes</taxon>
        <taxon>Pseudonocardiales</taxon>
        <taxon>Pseudonocardiaceae</taxon>
        <taxon>Umezawaea</taxon>
    </lineage>
</organism>
<keyword evidence="8" id="KW-1185">Reference proteome</keyword>
<name>A0A9X2VKN4_9PSEU</name>
<dbReference type="GO" id="GO:0000287">
    <property type="term" value="F:magnesium ion binding"/>
    <property type="evidence" value="ECO:0007669"/>
    <property type="project" value="InterPro"/>
</dbReference>
<protein>
    <submittedName>
        <fullName evidence="7">Thiamine pyrophosphate-binding protein</fullName>
    </submittedName>
</protein>
<evidence type="ECO:0000259" key="6">
    <source>
        <dbReference type="Pfam" id="PF02776"/>
    </source>
</evidence>
<dbReference type="SUPFAM" id="SSF52518">
    <property type="entry name" value="Thiamin diphosphate-binding fold (THDP-binding)"/>
    <property type="match status" value="2"/>
</dbReference>
<dbReference type="Pfam" id="PF02775">
    <property type="entry name" value="TPP_enzyme_C"/>
    <property type="match status" value="1"/>
</dbReference>
<evidence type="ECO:0000256" key="1">
    <source>
        <dbReference type="ARBA" id="ARBA00007812"/>
    </source>
</evidence>
<keyword evidence="2 3" id="KW-0786">Thiamine pyrophosphate</keyword>
<feature type="domain" description="Thiamine pyrophosphate enzyme central" evidence="4">
    <location>
        <begin position="190"/>
        <end position="318"/>
    </location>
</feature>
<sequence>MVTGARRLLEVLASHDVEVVFGLPGVHNLAVWEALRGSGIRMIGVRHEQTAVYAADGYARATGRVGVAVVTTGPGAANTLGAVGEAMASGSPVVVIATDIPSTLRVPGVHRGVLHETRDQAGMFRPVVKDAWTVPSADSLASYAHRAVGVASSGAQGPVYLGIPTDFLVAPAAPAAFESDEDGPLPDLGEAVALIAGASRPVIWAGGGAARSGADVGELAVRIGAPVLTTFGARGVLPVDHPYAVNGPAHVPEVGELWDSADLVIAIGTDFDGMSTQNWAMPRPPRLLAINVDAVEASKNYPADVVLVGDARRVLRALVPALPPAVPVVDLVSGVNAAVRRIVADESPEAAYLLAALEGVSATLVADMCVAGYWVGGFHRVPRPRGLAYPVGWGTLGFGFPAAVGASVAGRAVAICGDGGFLFACGDLATVAQERLPVTVVVVDDGGYGMLRYDQEIAGHPAAGVDLLTPDFVALARSFGVPAVAVDGFGPVFGARLAEFAAADGPNLLVVRARLKPPPTTSPRWYRRR</sequence>
<dbReference type="AlphaFoldDB" id="A0A9X2VKN4"/>
<dbReference type="Pfam" id="PF02776">
    <property type="entry name" value="TPP_enzyme_N"/>
    <property type="match status" value="1"/>
</dbReference>
<dbReference type="Proteomes" id="UP001141259">
    <property type="component" value="Unassembled WGS sequence"/>
</dbReference>
<dbReference type="GO" id="GO:0009099">
    <property type="term" value="P:L-valine biosynthetic process"/>
    <property type="evidence" value="ECO:0007669"/>
    <property type="project" value="TreeGrafter"/>
</dbReference>
<dbReference type="SUPFAM" id="SSF52467">
    <property type="entry name" value="DHS-like NAD/FAD-binding domain"/>
    <property type="match status" value="1"/>
</dbReference>
<evidence type="ECO:0000256" key="3">
    <source>
        <dbReference type="RuleBase" id="RU362132"/>
    </source>
</evidence>
<dbReference type="Gene3D" id="3.40.50.1220">
    <property type="entry name" value="TPP-binding domain"/>
    <property type="match status" value="1"/>
</dbReference>
<feature type="domain" description="Thiamine pyrophosphate enzyme TPP-binding" evidence="5">
    <location>
        <begin position="373"/>
        <end position="510"/>
    </location>
</feature>
<dbReference type="Gene3D" id="3.40.50.970">
    <property type="match status" value="2"/>
</dbReference>
<feature type="domain" description="Thiamine pyrophosphate enzyme N-terminal TPP-binding" evidence="6">
    <location>
        <begin position="3"/>
        <end position="122"/>
    </location>
</feature>
<dbReference type="GO" id="GO:0009097">
    <property type="term" value="P:isoleucine biosynthetic process"/>
    <property type="evidence" value="ECO:0007669"/>
    <property type="project" value="TreeGrafter"/>
</dbReference>
<dbReference type="InterPro" id="IPR012001">
    <property type="entry name" value="Thiamin_PyroP_enz_TPP-bd_dom"/>
</dbReference>
<dbReference type="InterPro" id="IPR029061">
    <property type="entry name" value="THDP-binding"/>
</dbReference>
<dbReference type="RefSeq" id="WP_259623667.1">
    <property type="nucleotide sequence ID" value="NZ_JANYMP010000006.1"/>
</dbReference>
<dbReference type="GO" id="GO:0005948">
    <property type="term" value="C:acetolactate synthase complex"/>
    <property type="evidence" value="ECO:0007669"/>
    <property type="project" value="TreeGrafter"/>
</dbReference>
<dbReference type="EMBL" id="JANYMP010000006">
    <property type="protein sequence ID" value="MCS7478159.1"/>
    <property type="molecule type" value="Genomic_DNA"/>
</dbReference>
<evidence type="ECO:0000256" key="2">
    <source>
        <dbReference type="ARBA" id="ARBA00023052"/>
    </source>
</evidence>
<gene>
    <name evidence="7" type="ORF">NZH93_14965</name>
</gene>
<evidence type="ECO:0000313" key="8">
    <source>
        <dbReference type="Proteomes" id="UP001141259"/>
    </source>
</evidence>
<dbReference type="GO" id="GO:0030976">
    <property type="term" value="F:thiamine pyrophosphate binding"/>
    <property type="evidence" value="ECO:0007669"/>
    <property type="project" value="InterPro"/>
</dbReference>
<evidence type="ECO:0000313" key="7">
    <source>
        <dbReference type="EMBL" id="MCS7478159.1"/>
    </source>
</evidence>
<dbReference type="GO" id="GO:0003984">
    <property type="term" value="F:acetolactate synthase activity"/>
    <property type="evidence" value="ECO:0007669"/>
    <property type="project" value="TreeGrafter"/>
</dbReference>
<dbReference type="PANTHER" id="PTHR18968:SF167">
    <property type="entry name" value="ACETOLACTATE SYNTHASE LARGE SUBUNIT ILVB2-RELATED"/>
    <property type="match status" value="1"/>
</dbReference>
<evidence type="ECO:0000259" key="4">
    <source>
        <dbReference type="Pfam" id="PF00205"/>
    </source>
</evidence>
<reference evidence="7" key="1">
    <citation type="submission" date="2022-08" db="EMBL/GenBank/DDBJ databases">
        <authorList>
            <person name="Tistechok S."/>
            <person name="Samborskyy M."/>
            <person name="Roman I."/>
        </authorList>
    </citation>
    <scope>NUCLEOTIDE SEQUENCE</scope>
    <source>
        <strain evidence="7">DSM 103496</strain>
    </source>
</reference>
<dbReference type="InterPro" id="IPR012000">
    <property type="entry name" value="Thiamin_PyroP_enz_cen_dom"/>
</dbReference>
<dbReference type="CDD" id="cd07035">
    <property type="entry name" value="TPP_PYR_POX_like"/>
    <property type="match status" value="1"/>
</dbReference>
<dbReference type="InterPro" id="IPR029035">
    <property type="entry name" value="DHS-like_NAD/FAD-binding_dom"/>
</dbReference>
<comment type="caution">
    <text evidence="7">The sequence shown here is derived from an EMBL/GenBank/DDBJ whole genome shotgun (WGS) entry which is preliminary data.</text>
</comment>
<accession>A0A9X2VKN4</accession>
<evidence type="ECO:0000259" key="5">
    <source>
        <dbReference type="Pfam" id="PF02775"/>
    </source>
</evidence>
<dbReference type="PANTHER" id="PTHR18968">
    <property type="entry name" value="THIAMINE PYROPHOSPHATE ENZYMES"/>
    <property type="match status" value="1"/>
</dbReference>
<dbReference type="GO" id="GO:0050660">
    <property type="term" value="F:flavin adenine dinucleotide binding"/>
    <property type="evidence" value="ECO:0007669"/>
    <property type="project" value="TreeGrafter"/>
</dbReference>
<dbReference type="Pfam" id="PF00205">
    <property type="entry name" value="TPP_enzyme_M"/>
    <property type="match status" value="1"/>
</dbReference>
<dbReference type="CDD" id="cd00568">
    <property type="entry name" value="TPP_enzymes"/>
    <property type="match status" value="1"/>
</dbReference>
<dbReference type="InterPro" id="IPR011766">
    <property type="entry name" value="TPP_enzyme_TPP-bd"/>
</dbReference>